<keyword evidence="1" id="KW-0732">Signal</keyword>
<dbReference type="AlphaFoldDB" id="A0A136A6T3"/>
<proteinExistence type="predicted"/>
<dbReference type="EMBL" id="LSNE01000001">
    <property type="protein sequence ID" value="KXI30931.1"/>
    <property type="molecule type" value="Genomic_DNA"/>
</dbReference>
<accession>A0A136A6T3</accession>
<gene>
    <name evidence="2" type="ORF">AX660_00220</name>
</gene>
<feature type="chain" id="PRO_5007469552" description="Topoisomerase IV" evidence="1">
    <location>
        <begin position="20"/>
        <end position="425"/>
    </location>
</feature>
<sequence>MKKIFVLSAIALASFTTQADVRINGFANLIGGITTSDKSLYGYDDKISFSEESLFAIQVSGDINNKMTATAQLVARGQNDYDPDFEWAYMTYKATDNLSVSVGRLRLPLFNYSASKDVGYSYHWLNTPRSVYDVPFNNLDGIRFDYSNYTGDWEYNLSVSSGAFTGPAFGTEIKGDNVVLLSAEASYEWFKIRGVAGSAKTSLDMASSTSGSLIEATQGLALVNAFGFSNLVDSLQWNDDTGEFYGLSLQVDKFDWFISAEMTQIDVAESFIAKTDAYYVTAGLRIGAWTPSVTYEKSKSEFQDKFQPQIQQMLSTQFSAGQVAAFAATPIGSLVDMGVQAQTQGAFTLTTLPVTQSSPIITSAMNDFIVQGLLNSTVSENSVLSASLRYDYDTNIALKFDVTKYTNDLSNSDVTLVRFGVNYVF</sequence>
<evidence type="ECO:0000313" key="2">
    <source>
        <dbReference type="EMBL" id="KXI30931.1"/>
    </source>
</evidence>
<evidence type="ECO:0000313" key="3">
    <source>
        <dbReference type="Proteomes" id="UP000070299"/>
    </source>
</evidence>
<reference evidence="3" key="1">
    <citation type="submission" date="2016-02" db="EMBL/GenBank/DDBJ databases">
        <authorList>
            <person name="Schultz-Johansen M."/>
            <person name="Glaring M.A."/>
            <person name="Bech P.K."/>
            <person name="Stougaard P."/>
        </authorList>
    </citation>
    <scope>NUCLEOTIDE SEQUENCE [LARGE SCALE GENOMIC DNA]</scope>
    <source>
        <strain evidence="3">S66</strain>
    </source>
</reference>
<feature type="signal peptide" evidence="1">
    <location>
        <begin position="1"/>
        <end position="19"/>
    </location>
</feature>
<evidence type="ECO:0008006" key="4">
    <source>
        <dbReference type="Google" id="ProtNLM"/>
    </source>
</evidence>
<protein>
    <recommendedName>
        <fullName evidence="4">Topoisomerase IV</fullName>
    </recommendedName>
</protein>
<organism evidence="2 3">
    <name type="scientific">Paraglaciecola hydrolytica</name>
    <dbReference type="NCBI Taxonomy" id="1799789"/>
    <lineage>
        <taxon>Bacteria</taxon>
        <taxon>Pseudomonadati</taxon>
        <taxon>Pseudomonadota</taxon>
        <taxon>Gammaproteobacteria</taxon>
        <taxon>Alteromonadales</taxon>
        <taxon>Alteromonadaceae</taxon>
        <taxon>Paraglaciecola</taxon>
    </lineage>
</organism>
<dbReference type="RefSeq" id="WP_068370762.1">
    <property type="nucleotide sequence ID" value="NZ_LSNE01000001.1"/>
</dbReference>
<dbReference type="Proteomes" id="UP000070299">
    <property type="component" value="Unassembled WGS sequence"/>
</dbReference>
<dbReference type="OrthoDB" id="197869at2"/>
<keyword evidence="3" id="KW-1185">Reference proteome</keyword>
<comment type="caution">
    <text evidence="2">The sequence shown here is derived from an EMBL/GenBank/DDBJ whole genome shotgun (WGS) entry which is preliminary data.</text>
</comment>
<evidence type="ECO:0000256" key="1">
    <source>
        <dbReference type="SAM" id="SignalP"/>
    </source>
</evidence>
<dbReference type="STRING" id="1799789.AX660_00220"/>
<dbReference type="SUPFAM" id="SSF56935">
    <property type="entry name" value="Porins"/>
    <property type="match status" value="1"/>
</dbReference>
<name>A0A136A6T3_9ALTE</name>